<evidence type="ECO:0000256" key="1">
    <source>
        <dbReference type="SAM" id="SignalP"/>
    </source>
</evidence>
<accession>A0ABR4I0K7</accession>
<protein>
    <recommendedName>
        <fullName evidence="4">Secreted protein</fullName>
    </recommendedName>
</protein>
<feature type="chain" id="PRO_5045045312" description="Secreted protein" evidence="1">
    <location>
        <begin position="17"/>
        <end position="73"/>
    </location>
</feature>
<reference evidence="2 3" key="1">
    <citation type="submission" date="2024-07" db="EMBL/GenBank/DDBJ databases">
        <title>Section-level genome sequencing and comparative genomics of Aspergillus sections Usti and Cavernicolus.</title>
        <authorList>
            <consortium name="Lawrence Berkeley National Laboratory"/>
            <person name="Nybo J.L."/>
            <person name="Vesth T.C."/>
            <person name="Theobald S."/>
            <person name="Frisvad J.C."/>
            <person name="Larsen T.O."/>
            <person name="Kjaerboelling I."/>
            <person name="Rothschild-Mancinelli K."/>
            <person name="Lyhne E.K."/>
            <person name="Kogle M.E."/>
            <person name="Barry K."/>
            <person name="Clum A."/>
            <person name="Na H."/>
            <person name="Ledsgaard L."/>
            <person name="Lin J."/>
            <person name="Lipzen A."/>
            <person name="Kuo A."/>
            <person name="Riley R."/>
            <person name="Mondo S."/>
            <person name="LaButti K."/>
            <person name="Haridas S."/>
            <person name="Pangalinan J."/>
            <person name="Salamov A.A."/>
            <person name="Simmons B.A."/>
            <person name="Magnuson J.K."/>
            <person name="Chen J."/>
            <person name="Drula E."/>
            <person name="Henrissat B."/>
            <person name="Wiebenga A."/>
            <person name="Lubbers R.J."/>
            <person name="Gomes A.C."/>
            <person name="Makela M.R."/>
            <person name="Stajich J."/>
            <person name="Grigoriev I.V."/>
            <person name="Mortensen U.H."/>
            <person name="De vries R.P."/>
            <person name="Baker S.E."/>
            <person name="Andersen M.R."/>
        </authorList>
    </citation>
    <scope>NUCLEOTIDE SEQUENCE [LARGE SCALE GENOMIC DNA]</scope>
    <source>
        <strain evidence="2 3">CBS 600.67</strain>
    </source>
</reference>
<dbReference type="EMBL" id="JBFXLS010000068">
    <property type="protein sequence ID" value="KAL2820844.1"/>
    <property type="molecule type" value="Genomic_DNA"/>
</dbReference>
<sequence length="73" mass="7436">MTTTILTILTWLLVIAFDTIQTTPTARPADLATFWAGTEASSSPLAGAICCRGAGGKGGKHGHKLGSGLNNHG</sequence>
<keyword evidence="1" id="KW-0732">Signal</keyword>
<keyword evidence="3" id="KW-1185">Reference proteome</keyword>
<dbReference type="Proteomes" id="UP001610335">
    <property type="component" value="Unassembled WGS sequence"/>
</dbReference>
<evidence type="ECO:0000313" key="3">
    <source>
        <dbReference type="Proteomes" id="UP001610335"/>
    </source>
</evidence>
<feature type="signal peptide" evidence="1">
    <location>
        <begin position="1"/>
        <end position="16"/>
    </location>
</feature>
<organism evidence="2 3">
    <name type="scientific">Aspergillus cavernicola</name>
    <dbReference type="NCBI Taxonomy" id="176166"/>
    <lineage>
        <taxon>Eukaryota</taxon>
        <taxon>Fungi</taxon>
        <taxon>Dikarya</taxon>
        <taxon>Ascomycota</taxon>
        <taxon>Pezizomycotina</taxon>
        <taxon>Eurotiomycetes</taxon>
        <taxon>Eurotiomycetidae</taxon>
        <taxon>Eurotiales</taxon>
        <taxon>Aspergillaceae</taxon>
        <taxon>Aspergillus</taxon>
        <taxon>Aspergillus subgen. Nidulantes</taxon>
    </lineage>
</organism>
<comment type="caution">
    <text evidence="2">The sequence shown here is derived from an EMBL/GenBank/DDBJ whole genome shotgun (WGS) entry which is preliminary data.</text>
</comment>
<proteinExistence type="predicted"/>
<evidence type="ECO:0000313" key="2">
    <source>
        <dbReference type="EMBL" id="KAL2820844.1"/>
    </source>
</evidence>
<gene>
    <name evidence="2" type="ORF">BDW59DRAFT_150622</name>
</gene>
<name>A0ABR4I0K7_9EURO</name>
<evidence type="ECO:0008006" key="4">
    <source>
        <dbReference type="Google" id="ProtNLM"/>
    </source>
</evidence>